<accession>A0ABQ5JZW9</accession>
<comment type="caution">
    <text evidence="2">The sequence shown here is derived from an EMBL/GenBank/DDBJ whole genome shotgun (WGS) entry which is preliminary data.</text>
</comment>
<proteinExistence type="predicted"/>
<feature type="non-terminal residue" evidence="2">
    <location>
        <position position="1156"/>
    </location>
</feature>
<reference evidence="2" key="1">
    <citation type="submission" date="2022-03" db="EMBL/GenBank/DDBJ databases">
        <title>Draft genome sequence of Aduncisulcus paluster, a free-living microaerophilic Fornicata.</title>
        <authorList>
            <person name="Yuyama I."/>
            <person name="Kume K."/>
            <person name="Tamura T."/>
            <person name="Inagaki Y."/>
            <person name="Hashimoto T."/>
        </authorList>
    </citation>
    <scope>NUCLEOTIDE SEQUENCE</scope>
    <source>
        <strain evidence="2">NY0171</strain>
    </source>
</reference>
<dbReference type="Proteomes" id="UP001057375">
    <property type="component" value="Unassembled WGS sequence"/>
</dbReference>
<feature type="compositionally biased region" description="Low complexity" evidence="1">
    <location>
        <begin position="973"/>
        <end position="982"/>
    </location>
</feature>
<feature type="compositionally biased region" description="Basic and acidic residues" evidence="1">
    <location>
        <begin position="919"/>
        <end position="940"/>
    </location>
</feature>
<keyword evidence="3" id="KW-1185">Reference proteome</keyword>
<feature type="region of interest" description="Disordered" evidence="1">
    <location>
        <begin position="968"/>
        <end position="999"/>
    </location>
</feature>
<feature type="region of interest" description="Disordered" evidence="1">
    <location>
        <begin position="904"/>
        <end position="956"/>
    </location>
</feature>
<name>A0ABQ5JZW9_9EUKA</name>
<protein>
    <recommendedName>
        <fullName evidence="4">MATH domain-containing protein</fullName>
    </recommendedName>
</protein>
<dbReference type="EMBL" id="BQXS01012491">
    <property type="protein sequence ID" value="GKT23909.1"/>
    <property type="molecule type" value="Genomic_DNA"/>
</dbReference>
<organism evidence="2 3">
    <name type="scientific">Aduncisulcus paluster</name>
    <dbReference type="NCBI Taxonomy" id="2918883"/>
    <lineage>
        <taxon>Eukaryota</taxon>
        <taxon>Metamonada</taxon>
        <taxon>Carpediemonas-like organisms</taxon>
        <taxon>Aduncisulcus</taxon>
    </lineage>
</organism>
<sequence>MVRYNHHENDKTSKYANSPHLFTDPFPIHPSELVKIDEEQASVDKHLGGANIKQFLSNTEGYVKFERQIHFPFVCPHDVKYFCVSYYSDSPKSIKQFNATFTTSTGARVVKEYEYAKPSGKFFWQLFSVDLDDIVQCDLESLKCWDRSVVESSRLYSIRFLTKDFEFIDQPCIPGEYIMKIHSDKLDSKDPKAFCGPYPVDHPQVVKVNVSTAFCRFTNGHDQSHLEHFFSGKGSLYFFPSLYIPFTSPHYIGEFCLLTHNYGNGVKRFDATFTDSSGKRIVKKYEIVKRTDPERKWFWFWVSFPVDLPNVVSCEILIQETWSGAYNMNFIGGIRFLNNPKEVELKKWKDQVAKQIDSLVTQLSENKKRIDSLQRTNTTQGDTIQRQNERFKKQTNIIEILVAESARQKIRIKTQAELIRTLEKDLKKQITTQSKQITDQAEQVTTLLSTTSQLQTTISKHKTTISEHRSDLDGHSKQLEDTISLIGQHRQHSDQQGSMLERTCTSLQSELSALSVRVAGQSVSVAQRVQDEHDQVIEHRRSFVPDLDALIPLYDEDSVDSHSPCQIVSSLAAEDLYQTSLPRWRFLSMLVYTNDQLANEDVHNAMDAIHMPDVAGYRDILRNLRELCLSLLPAEPISSELLESKINAICSECSRVCSRITSSRMEHVIKANESVCSFLLQFLSQYLSGLDQPHGSSGHSVCTRSSLITSSEHLSKPLSECLVQFNKVASVFEECVSKYGQSEKHFCFDMDLLVDDSWSEIEQIGTIDLEAFVSEVSSILHGVSSSSVKSEEEGVDGEKEEEKKEKESDCLSECSRKDYSHPFRSSISFCINSAIPVHCGEDGSVTDSIDDTSYKGSSPSFDPSKIHHNLLSLISETRSPLSNGGKRGESEYILYYGKESESLGEVSSTMHGVSSSSVKSEEEKKDGKSECSSESSRTDDSDSFIPPLISNSHCSNSESTLVHVDKDGSITDSVDSTSYSHPSHSHSQKSTQNKTIKNENTTSHDSILSLISKLHSSLPSSCGSTLHPEFTETMSARKEFIHKNISFLQSMVSECHSQASTTDSKFTSLEARLNGQLQSNSCFDADMSIVDVEDNVIDQCKKEVGVLSDSESILSLSSPQSIRVNPDIESFFLDCLKNETSSLEQAIAYLRMKEEM</sequence>
<evidence type="ECO:0008006" key="4">
    <source>
        <dbReference type="Google" id="ProtNLM"/>
    </source>
</evidence>
<evidence type="ECO:0000313" key="2">
    <source>
        <dbReference type="EMBL" id="GKT23909.1"/>
    </source>
</evidence>
<evidence type="ECO:0000256" key="1">
    <source>
        <dbReference type="SAM" id="MobiDB-lite"/>
    </source>
</evidence>
<evidence type="ECO:0000313" key="3">
    <source>
        <dbReference type="Proteomes" id="UP001057375"/>
    </source>
</evidence>
<feature type="compositionally biased region" description="Basic and acidic residues" evidence="1">
    <location>
        <begin position="789"/>
        <end position="806"/>
    </location>
</feature>
<gene>
    <name evidence="2" type="ORF">ADUPG1_012579</name>
</gene>
<feature type="region of interest" description="Disordered" evidence="1">
    <location>
        <begin position="785"/>
        <end position="806"/>
    </location>
</feature>